<evidence type="ECO:0000313" key="13">
    <source>
        <dbReference type="EMBL" id="QQP93414.1"/>
    </source>
</evidence>
<dbReference type="InterPro" id="IPR036318">
    <property type="entry name" value="FAD-bd_PCMH-like_sf"/>
</dbReference>
<keyword evidence="14" id="KW-1185">Reference proteome</keyword>
<dbReference type="PROSITE" id="PS00198">
    <property type="entry name" value="4FE4S_FER_1"/>
    <property type="match status" value="2"/>
</dbReference>
<dbReference type="Pfam" id="PF13183">
    <property type="entry name" value="Fer4_8"/>
    <property type="match status" value="1"/>
</dbReference>
<comment type="cofactor">
    <cofactor evidence="1">
        <name>FAD</name>
        <dbReference type="ChEBI" id="CHEBI:57692"/>
    </cofactor>
</comment>
<keyword evidence="8" id="KW-0408">Iron</keyword>
<dbReference type="EC" id="1.1.2.4" evidence="10"/>
<feature type="domain" description="FAD-binding PCMH-type" evidence="12">
    <location>
        <begin position="58"/>
        <end position="286"/>
    </location>
</feature>
<keyword evidence="3" id="KW-0285">Flavoprotein</keyword>
<reference evidence="13" key="1">
    <citation type="submission" date="2021-02" db="EMBL/GenBank/DDBJ databases">
        <title>Skermanella TT6 skin isolate.</title>
        <authorList>
            <person name="Lee K."/>
            <person name="Ganzorig M."/>
        </authorList>
    </citation>
    <scope>NUCLEOTIDE SEQUENCE</scope>
    <source>
        <strain evidence="13">TT6</strain>
    </source>
</reference>
<dbReference type="InterPro" id="IPR006094">
    <property type="entry name" value="Oxid_FAD_bind_N"/>
</dbReference>
<dbReference type="Gene3D" id="3.30.70.2740">
    <property type="match status" value="1"/>
</dbReference>
<dbReference type="InterPro" id="IPR016171">
    <property type="entry name" value="Vanillyl_alc_oxidase_C-sub2"/>
</dbReference>
<evidence type="ECO:0000256" key="4">
    <source>
        <dbReference type="ARBA" id="ARBA00022723"/>
    </source>
</evidence>
<name>A0ABX7BH59_9PROT</name>
<evidence type="ECO:0000256" key="3">
    <source>
        <dbReference type="ARBA" id="ARBA00022630"/>
    </source>
</evidence>
<dbReference type="Gene3D" id="3.30.43.10">
    <property type="entry name" value="Uridine Diphospho-n-acetylenolpyruvylglucosamine Reductase, domain 2"/>
    <property type="match status" value="1"/>
</dbReference>
<evidence type="ECO:0000256" key="7">
    <source>
        <dbReference type="ARBA" id="ARBA00023002"/>
    </source>
</evidence>
<accession>A0ABX7BH59</accession>
<evidence type="ECO:0000256" key="6">
    <source>
        <dbReference type="ARBA" id="ARBA00022946"/>
    </source>
</evidence>
<evidence type="ECO:0000256" key="5">
    <source>
        <dbReference type="ARBA" id="ARBA00022827"/>
    </source>
</evidence>
<dbReference type="Gene3D" id="1.10.45.10">
    <property type="entry name" value="Vanillyl-alcohol Oxidase, Chain A, domain 4"/>
    <property type="match status" value="1"/>
</dbReference>
<keyword evidence="13" id="KW-0614">Plasmid</keyword>
<dbReference type="SUPFAM" id="SSF46548">
    <property type="entry name" value="alpha-helical ferredoxin"/>
    <property type="match status" value="1"/>
</dbReference>
<keyword evidence="9" id="KW-0411">Iron-sulfur</keyword>
<dbReference type="Proteomes" id="UP000595197">
    <property type="component" value="Plasmid pTT6-2"/>
</dbReference>
<dbReference type="InterPro" id="IPR016164">
    <property type="entry name" value="FAD-linked_Oxase-like_C"/>
</dbReference>
<keyword evidence="4" id="KW-0479">Metal-binding</keyword>
<dbReference type="Pfam" id="PF02754">
    <property type="entry name" value="CCG"/>
    <property type="match status" value="1"/>
</dbReference>
<dbReference type="PANTHER" id="PTHR11748:SF111">
    <property type="entry name" value="D-LACTATE DEHYDROGENASE, MITOCHONDRIAL-RELATED"/>
    <property type="match status" value="1"/>
</dbReference>
<dbReference type="InterPro" id="IPR009051">
    <property type="entry name" value="Helical_ferredxn"/>
</dbReference>
<dbReference type="RefSeq" id="WP_201082976.1">
    <property type="nucleotide sequence ID" value="NZ_CP067422.1"/>
</dbReference>
<dbReference type="InterPro" id="IPR016167">
    <property type="entry name" value="FAD-bd_PCMH_sub1"/>
</dbReference>
<dbReference type="PROSITE" id="PS51387">
    <property type="entry name" value="FAD_PCMH"/>
    <property type="match status" value="1"/>
</dbReference>
<dbReference type="InterPro" id="IPR016169">
    <property type="entry name" value="FAD-bd_PCMH_sub2"/>
</dbReference>
<keyword evidence="5" id="KW-0274">FAD</keyword>
<dbReference type="PANTHER" id="PTHR11748">
    <property type="entry name" value="D-LACTATE DEHYDROGENASE"/>
    <property type="match status" value="1"/>
</dbReference>
<dbReference type="PROSITE" id="PS51379">
    <property type="entry name" value="4FE4S_FER_2"/>
    <property type="match status" value="2"/>
</dbReference>
<dbReference type="InterPro" id="IPR004113">
    <property type="entry name" value="FAD-bd_oxidored_4_C"/>
</dbReference>
<protein>
    <recommendedName>
        <fullName evidence="10">D-lactate dehydrogenase (cytochrome)</fullName>
        <ecNumber evidence="10">1.1.2.4</ecNumber>
    </recommendedName>
</protein>
<evidence type="ECO:0000256" key="8">
    <source>
        <dbReference type="ARBA" id="ARBA00023004"/>
    </source>
</evidence>
<organism evidence="13 14">
    <name type="scientific">Skermanella cutis</name>
    <dbReference type="NCBI Taxonomy" id="2775420"/>
    <lineage>
        <taxon>Bacteria</taxon>
        <taxon>Pseudomonadati</taxon>
        <taxon>Pseudomonadota</taxon>
        <taxon>Alphaproteobacteria</taxon>
        <taxon>Rhodospirillales</taxon>
        <taxon>Azospirillaceae</taxon>
        <taxon>Skermanella</taxon>
    </lineage>
</organism>
<evidence type="ECO:0000256" key="10">
    <source>
        <dbReference type="ARBA" id="ARBA00038897"/>
    </source>
</evidence>
<geneLocation type="plasmid" evidence="13 14">
    <name>pTT6-2</name>
</geneLocation>
<dbReference type="SUPFAM" id="SSF55103">
    <property type="entry name" value="FAD-linked oxidases, C-terminal domain"/>
    <property type="match status" value="1"/>
</dbReference>
<sequence>MPDGTSLPGTSLPGPLRAADAADAFAGAIAEFTALLGPERVIRDPLRLLAYGTDASFYRLVPRVVVKVESEEEVAAILAACRRDRLPVTFRAAGTSLSGQAVTDGVLVVLGDRWTRIVVEEDGRRVRLQPGVLGADANRRLAAYARKIGPDPASIDSAKIGGIAANNSSGMCCGTSDNSYKTLAAMRLLLADGTLVDTGDAGSLARFRRSHGGLLDRLAGLGAATRADADLAARIRAKFAIKNTTGYSINALVDFEDPVEILQHLMIGSEGTLGFIAEVTYHTVPDHAHKASALLLFPDIGEACRAVALLKPAPVSAVELMDRAALRSVEDKPGMPAEIRGLADGVTALLVETRAEDAAGLDANIGAIASVLAGVATLGPAAFTSAADEYGKLWKIRKGLFPAVGAVRRAGTTVIIEDVAFPIKDLAAATLDLQALFAKHGYHEAIIFGHALDGNLHFVFTQDFAIDSEVERYAAFMDDVCKLVVETYDGSLKAEHGTGRNMAPFVEMEWGRDAYLLMREIKSLLDPLGILNPGVILNDDPKAHLRDLKPMPKADPLVDTCIECGFCERMCPSAGLTLTPRQRIVGWREISSLADTGADPAREAGLRSLYDYQGLDTCAACGLCATACPVGIETGLLTKALRGRSQSPLRRRIGSLAARHFGGALAAARLGLGAAALSRRVIGRTATISLAGSLRRLSDGRVPKIGPSLPGPGAVPSAGGDPAGTPVVYVPSCATRTFGASPDAPERDGVPERFAALLGKAGFRVVFPEGLGGLCCGQAFESKGMAETADAMTEAMAAALAQASDGGRIPIVMDASACTLRLKRTLAGRLTVLDSIEFLHDHVMPRLEVVAKETAPVLVHVNCSAQRMGLGDRITALAGACAETVVVPEGVGCCGFAGDKGFGTPELNDHALRRLPEAVPWDAEGGYSSNRTCEIGLSEHAGVPYRSIVYLVDRVTRRR</sequence>
<gene>
    <name evidence="13" type="ORF">IGS68_32840</name>
</gene>
<dbReference type="InterPro" id="IPR016166">
    <property type="entry name" value="FAD-bd_PCMH"/>
</dbReference>
<dbReference type="Pfam" id="PF01565">
    <property type="entry name" value="FAD_binding_4"/>
    <property type="match status" value="1"/>
</dbReference>
<keyword evidence="7" id="KW-0560">Oxidoreductase</keyword>
<dbReference type="EMBL" id="CP067422">
    <property type="protein sequence ID" value="QQP93414.1"/>
    <property type="molecule type" value="Genomic_DNA"/>
</dbReference>
<dbReference type="Pfam" id="PF02913">
    <property type="entry name" value="FAD-oxidase_C"/>
    <property type="match status" value="1"/>
</dbReference>
<dbReference type="InterPro" id="IPR017896">
    <property type="entry name" value="4Fe4S_Fe-S-bd"/>
</dbReference>
<dbReference type="Gene3D" id="3.30.465.10">
    <property type="match status" value="1"/>
</dbReference>
<evidence type="ECO:0000259" key="11">
    <source>
        <dbReference type="PROSITE" id="PS51379"/>
    </source>
</evidence>
<evidence type="ECO:0000259" key="12">
    <source>
        <dbReference type="PROSITE" id="PS51387"/>
    </source>
</evidence>
<dbReference type="Gene3D" id="1.10.1060.10">
    <property type="entry name" value="Alpha-helical ferredoxin"/>
    <property type="match status" value="1"/>
</dbReference>
<feature type="domain" description="4Fe-4S ferredoxin-type" evidence="11">
    <location>
        <begin position="606"/>
        <end position="632"/>
    </location>
</feature>
<feature type="domain" description="4Fe-4S ferredoxin-type" evidence="11">
    <location>
        <begin position="550"/>
        <end position="581"/>
    </location>
</feature>
<dbReference type="SUPFAM" id="SSF56176">
    <property type="entry name" value="FAD-binding/transporter-associated domain-like"/>
    <property type="match status" value="1"/>
</dbReference>
<keyword evidence="6" id="KW-0809">Transit peptide</keyword>
<dbReference type="InterPro" id="IPR017900">
    <property type="entry name" value="4Fe4S_Fe_S_CS"/>
</dbReference>
<evidence type="ECO:0000256" key="1">
    <source>
        <dbReference type="ARBA" id="ARBA00001974"/>
    </source>
</evidence>
<proteinExistence type="inferred from homology"/>
<comment type="similarity">
    <text evidence="2">Belongs to the FAD-binding oxidoreductase/transferase type 4 family.</text>
</comment>
<evidence type="ECO:0000256" key="9">
    <source>
        <dbReference type="ARBA" id="ARBA00023014"/>
    </source>
</evidence>
<evidence type="ECO:0000313" key="14">
    <source>
        <dbReference type="Proteomes" id="UP000595197"/>
    </source>
</evidence>
<evidence type="ECO:0000256" key="2">
    <source>
        <dbReference type="ARBA" id="ARBA00008000"/>
    </source>
</evidence>
<dbReference type="InterPro" id="IPR004017">
    <property type="entry name" value="Cys_rich_dom"/>
</dbReference>